<dbReference type="EMBL" id="BMAU01021379">
    <property type="protein sequence ID" value="GFY27268.1"/>
    <property type="molecule type" value="Genomic_DNA"/>
</dbReference>
<name>A0A8X6W334_TRICX</name>
<proteinExistence type="predicted"/>
<sequence length="123" mass="13999">MLQKDLVGMYPLCMIVRSSGQGKVLPQEDRVPGGHVALQRGKTAVFSARLWNIVLCERQKFKLQLLVSDVSLMKASSNLVQVMVRRKPRERFQPNSLRHMHTRHTSRVMVWRAISCDSIGALS</sequence>
<dbReference type="Proteomes" id="UP000887159">
    <property type="component" value="Unassembled WGS sequence"/>
</dbReference>
<evidence type="ECO:0000313" key="1">
    <source>
        <dbReference type="EMBL" id="GFY27268.1"/>
    </source>
</evidence>
<organism evidence="1 2">
    <name type="scientific">Trichonephila clavipes</name>
    <name type="common">Golden silk orbweaver</name>
    <name type="synonym">Nephila clavipes</name>
    <dbReference type="NCBI Taxonomy" id="2585209"/>
    <lineage>
        <taxon>Eukaryota</taxon>
        <taxon>Metazoa</taxon>
        <taxon>Ecdysozoa</taxon>
        <taxon>Arthropoda</taxon>
        <taxon>Chelicerata</taxon>
        <taxon>Arachnida</taxon>
        <taxon>Araneae</taxon>
        <taxon>Araneomorphae</taxon>
        <taxon>Entelegynae</taxon>
        <taxon>Araneoidea</taxon>
        <taxon>Nephilidae</taxon>
        <taxon>Trichonephila</taxon>
    </lineage>
</organism>
<keyword evidence="2" id="KW-1185">Reference proteome</keyword>
<dbReference type="AlphaFoldDB" id="A0A8X6W334"/>
<evidence type="ECO:0000313" key="2">
    <source>
        <dbReference type="Proteomes" id="UP000887159"/>
    </source>
</evidence>
<comment type="caution">
    <text evidence="1">The sequence shown here is derived from an EMBL/GenBank/DDBJ whole genome shotgun (WGS) entry which is preliminary data.</text>
</comment>
<gene>
    <name evidence="1" type="primary">AVEN_265569_1</name>
    <name evidence="1" type="ORF">TNCV_2068881</name>
</gene>
<protein>
    <submittedName>
        <fullName evidence="1">DDE_3 domain-containing protein</fullName>
    </submittedName>
</protein>
<accession>A0A8X6W334</accession>
<reference evidence="1" key="1">
    <citation type="submission" date="2020-08" db="EMBL/GenBank/DDBJ databases">
        <title>Multicomponent nature underlies the extraordinary mechanical properties of spider dragline silk.</title>
        <authorList>
            <person name="Kono N."/>
            <person name="Nakamura H."/>
            <person name="Mori M."/>
            <person name="Yoshida Y."/>
            <person name="Ohtoshi R."/>
            <person name="Malay A.D."/>
            <person name="Moran D.A.P."/>
            <person name="Tomita M."/>
            <person name="Numata K."/>
            <person name="Arakawa K."/>
        </authorList>
    </citation>
    <scope>NUCLEOTIDE SEQUENCE</scope>
</reference>